<evidence type="ECO:0000256" key="1">
    <source>
        <dbReference type="ARBA" id="ARBA00004651"/>
    </source>
</evidence>
<evidence type="ECO:0000256" key="5">
    <source>
        <dbReference type="ARBA" id="ARBA00023136"/>
    </source>
</evidence>
<evidence type="ECO:0000256" key="4">
    <source>
        <dbReference type="ARBA" id="ARBA00022989"/>
    </source>
</evidence>
<dbReference type="InterPro" id="IPR043428">
    <property type="entry name" value="LivM-like"/>
</dbReference>
<dbReference type="AlphaFoldDB" id="A0AAI9IHN4"/>
<dbReference type="Pfam" id="PF02653">
    <property type="entry name" value="BPD_transp_2"/>
    <property type="match status" value="1"/>
</dbReference>
<evidence type="ECO:0000256" key="3">
    <source>
        <dbReference type="ARBA" id="ARBA00022692"/>
    </source>
</evidence>
<reference evidence="7 8" key="1">
    <citation type="journal article" date="2013" name="Front. Microbiol.">
        <title>The genome of the endophytic bacterium H. frisingense GSF30(T) identifies diverse strategies in the Herbaspirillum genus to interact with plants.</title>
        <authorList>
            <person name="Straub D."/>
            <person name="Rothballer M."/>
            <person name="Hartmann A."/>
            <person name="Ludewig U."/>
        </authorList>
    </citation>
    <scope>NUCLEOTIDE SEQUENCE [LARGE SCALE GENOMIC DNA]</scope>
    <source>
        <strain evidence="7 8">GSF30</strain>
    </source>
</reference>
<accession>A0AAI9IHN4</accession>
<dbReference type="GO" id="GO:0005886">
    <property type="term" value="C:plasma membrane"/>
    <property type="evidence" value="ECO:0007669"/>
    <property type="project" value="UniProtKB-SubCell"/>
</dbReference>
<dbReference type="Proteomes" id="UP000006772">
    <property type="component" value="Unassembled WGS sequence"/>
</dbReference>
<protein>
    <submittedName>
        <fullName evidence="7">Inner-membrane translocator</fullName>
    </submittedName>
</protein>
<feature type="transmembrane region" description="Helical" evidence="6">
    <location>
        <begin position="68"/>
        <end position="87"/>
    </location>
</feature>
<dbReference type="GO" id="GO:0015658">
    <property type="term" value="F:branched-chain amino acid transmembrane transporter activity"/>
    <property type="evidence" value="ECO:0007669"/>
    <property type="project" value="InterPro"/>
</dbReference>
<feature type="transmembrane region" description="Helical" evidence="6">
    <location>
        <begin position="254"/>
        <end position="278"/>
    </location>
</feature>
<feature type="transmembrane region" description="Helical" evidence="6">
    <location>
        <begin position="93"/>
        <end position="113"/>
    </location>
</feature>
<comment type="caution">
    <text evidence="7">The sequence shown here is derived from an EMBL/GenBank/DDBJ whole genome shotgun (WGS) entry which is preliminary data.</text>
</comment>
<dbReference type="CDD" id="cd06581">
    <property type="entry name" value="TM_PBP1_LivM_like"/>
    <property type="match status" value="1"/>
</dbReference>
<feature type="transmembrane region" description="Helical" evidence="6">
    <location>
        <begin position="290"/>
        <end position="315"/>
    </location>
</feature>
<comment type="subcellular location">
    <subcellularLocation>
        <location evidence="1">Cell membrane</location>
        <topology evidence="1">Multi-pass membrane protein</topology>
    </subcellularLocation>
</comment>
<gene>
    <name evidence="7" type="ORF">HFRIS_003568</name>
</gene>
<dbReference type="InterPro" id="IPR001851">
    <property type="entry name" value="ABC_transp_permease"/>
</dbReference>
<proteinExistence type="predicted"/>
<keyword evidence="2" id="KW-1003">Cell membrane</keyword>
<dbReference type="PANTHER" id="PTHR30482:SF17">
    <property type="entry name" value="ABC TRANSPORTER ATP-BINDING PROTEIN"/>
    <property type="match status" value="1"/>
</dbReference>
<keyword evidence="4 6" id="KW-1133">Transmembrane helix</keyword>
<name>A0AAI9IHN4_9BURK</name>
<organism evidence="7 8">
    <name type="scientific">Herbaspirillum frisingense GSF30</name>
    <dbReference type="NCBI Taxonomy" id="864073"/>
    <lineage>
        <taxon>Bacteria</taxon>
        <taxon>Pseudomonadati</taxon>
        <taxon>Pseudomonadota</taxon>
        <taxon>Betaproteobacteria</taxon>
        <taxon>Burkholderiales</taxon>
        <taxon>Oxalobacteraceae</taxon>
        <taxon>Herbaspirillum</taxon>
    </lineage>
</organism>
<evidence type="ECO:0000313" key="8">
    <source>
        <dbReference type="Proteomes" id="UP000006772"/>
    </source>
</evidence>
<sequence length="340" mass="35799">MKTTSSLFRPSLGIPLLLLLALLAVPPVAAALGAQFYVGFLARVLIYALAASALNLVLGYAGLIGFGHALFIGLGAYCVSLSSLAGLESAWPQLLLVLVSCGCIGALTGAISLRTRGIGFIMITLAFSQMGYFVFVSLKQYGGDDGMSIIATSRLGAGIDLGSVLPLFYAAWGVLAVTLLWMHRLRHAPFGMALRGSRQNLARISALGFPARRLQLIAYVLSAILCGLAGFLLANLNAYASPGLMSWQVSGELIVMVVLGGMGSVFGPLLGALAFICLEEVMKSYTEHWMLIFGPMIILIALTGRDGLMGALHWLDVRCCQRGASGRIDATAIVANGAKQ</sequence>
<keyword evidence="3 6" id="KW-0812">Transmembrane</keyword>
<feature type="transmembrane region" description="Helical" evidence="6">
    <location>
        <begin position="161"/>
        <end position="182"/>
    </location>
</feature>
<dbReference type="RefSeq" id="WP_006461861.1">
    <property type="nucleotide sequence ID" value="NZ_AEEC02000003.1"/>
</dbReference>
<dbReference type="PANTHER" id="PTHR30482">
    <property type="entry name" value="HIGH-AFFINITY BRANCHED-CHAIN AMINO ACID TRANSPORT SYSTEM PERMEASE"/>
    <property type="match status" value="1"/>
</dbReference>
<dbReference type="EMBL" id="AEEC02000003">
    <property type="protein sequence ID" value="EOA06301.1"/>
    <property type="molecule type" value="Genomic_DNA"/>
</dbReference>
<evidence type="ECO:0000313" key="7">
    <source>
        <dbReference type="EMBL" id="EOA06301.1"/>
    </source>
</evidence>
<feature type="transmembrane region" description="Helical" evidence="6">
    <location>
        <begin position="120"/>
        <end position="141"/>
    </location>
</feature>
<feature type="transmembrane region" description="Helical" evidence="6">
    <location>
        <begin position="216"/>
        <end position="234"/>
    </location>
</feature>
<keyword evidence="5 6" id="KW-0472">Membrane</keyword>
<evidence type="ECO:0000256" key="6">
    <source>
        <dbReference type="SAM" id="Phobius"/>
    </source>
</evidence>
<feature type="transmembrane region" description="Helical" evidence="6">
    <location>
        <begin position="40"/>
        <end position="61"/>
    </location>
</feature>
<evidence type="ECO:0000256" key="2">
    <source>
        <dbReference type="ARBA" id="ARBA00022475"/>
    </source>
</evidence>